<gene>
    <name evidence="1" type="ORF">SteCoe_26803</name>
</gene>
<dbReference type="Proteomes" id="UP000187209">
    <property type="component" value="Unassembled WGS sequence"/>
</dbReference>
<keyword evidence="2" id="KW-1185">Reference proteome</keyword>
<protein>
    <submittedName>
        <fullName evidence="1">Uncharacterized protein</fullName>
    </submittedName>
</protein>
<proteinExistence type="predicted"/>
<evidence type="ECO:0000313" key="1">
    <source>
        <dbReference type="EMBL" id="OMJ74314.1"/>
    </source>
</evidence>
<evidence type="ECO:0000313" key="2">
    <source>
        <dbReference type="Proteomes" id="UP000187209"/>
    </source>
</evidence>
<sequence length="452" mass="51448">MRGKISIEEVLQSNKEKIQSLTSELEEIVRQGYFEIINHTEIIMNLSGSHNDWPTLYLPPPLQLPQKPQKVESILMSDTIWSHINNLSFIQAGALIITNSSDSSIKRLIDYLLHPEFYSVFEMPEKAQERLQSIAMLFKVKEGEKDPRIFLVDFICKQLIIKLKNCNDMDKYLIMASDLIEFVMSEGFLQSFQVSNEFEEIINSSCSISPEDIVKENLSPYIEELTETLSKQIFSILDPSQLIPFISKISPLYGLPSVWSLICSVWITHASSLILNQCKLKIRANLDQTLNFYNENTKNIVKLIKNLPPNFDSFIGDLEKSIPHEIFEQINKEVDSILVLGFIRHFSETTISECFSLDLSSEESKFLSLVTSSLQGKSILVVCQEIKKVCGSRKLVLPELEVSISECRKGFGMIIGKPPNTDSLPFASLPNKLSQFEKLTLAPRFSPYLIFS</sequence>
<organism evidence="1 2">
    <name type="scientific">Stentor coeruleus</name>
    <dbReference type="NCBI Taxonomy" id="5963"/>
    <lineage>
        <taxon>Eukaryota</taxon>
        <taxon>Sar</taxon>
        <taxon>Alveolata</taxon>
        <taxon>Ciliophora</taxon>
        <taxon>Postciliodesmatophora</taxon>
        <taxon>Heterotrichea</taxon>
        <taxon>Heterotrichida</taxon>
        <taxon>Stentoridae</taxon>
        <taxon>Stentor</taxon>
    </lineage>
</organism>
<dbReference type="OrthoDB" id="10666301at2759"/>
<dbReference type="AlphaFoldDB" id="A0A1R2BC26"/>
<accession>A0A1R2BC26</accession>
<reference evidence="1 2" key="1">
    <citation type="submission" date="2016-11" db="EMBL/GenBank/DDBJ databases">
        <title>The macronuclear genome of Stentor coeruleus: a giant cell with tiny introns.</title>
        <authorList>
            <person name="Slabodnick M."/>
            <person name="Ruby J.G."/>
            <person name="Reiff S.B."/>
            <person name="Swart E.C."/>
            <person name="Gosai S."/>
            <person name="Prabakaran S."/>
            <person name="Witkowska E."/>
            <person name="Larue G.E."/>
            <person name="Fisher S."/>
            <person name="Freeman R.M."/>
            <person name="Gunawardena J."/>
            <person name="Chu W."/>
            <person name="Stover N.A."/>
            <person name="Gregory B.D."/>
            <person name="Nowacki M."/>
            <person name="Derisi J."/>
            <person name="Roy S.W."/>
            <person name="Marshall W.F."/>
            <person name="Sood P."/>
        </authorList>
    </citation>
    <scope>NUCLEOTIDE SEQUENCE [LARGE SCALE GENOMIC DNA]</scope>
    <source>
        <strain evidence="1">WM001</strain>
    </source>
</reference>
<comment type="caution">
    <text evidence="1">The sequence shown here is derived from an EMBL/GenBank/DDBJ whole genome shotgun (WGS) entry which is preliminary data.</text>
</comment>
<name>A0A1R2BC26_9CILI</name>
<dbReference type="EMBL" id="MPUH01000760">
    <property type="protein sequence ID" value="OMJ74314.1"/>
    <property type="molecule type" value="Genomic_DNA"/>
</dbReference>